<feature type="domain" description="RNase H type-1" evidence="2">
    <location>
        <begin position="1"/>
        <end position="32"/>
    </location>
</feature>
<dbReference type="InterPro" id="IPR036397">
    <property type="entry name" value="RNaseH_sf"/>
</dbReference>
<dbReference type="GO" id="GO:0003676">
    <property type="term" value="F:nucleic acid binding"/>
    <property type="evidence" value="ECO:0007669"/>
    <property type="project" value="InterPro"/>
</dbReference>
<dbReference type="EMBL" id="CBWN010000110">
    <property type="protein sequence ID" value="CDL27873.1"/>
    <property type="molecule type" value="Genomic_DNA"/>
</dbReference>
<dbReference type="InterPro" id="IPR002156">
    <property type="entry name" value="RNaseH_domain"/>
</dbReference>
<dbReference type="SUPFAM" id="SSF53098">
    <property type="entry name" value="Ribonuclease H-like"/>
    <property type="match status" value="1"/>
</dbReference>
<dbReference type="PROSITE" id="PS50879">
    <property type="entry name" value="RNASE_H_1"/>
    <property type="match status" value="1"/>
</dbReference>
<dbReference type="GO" id="GO:0004523">
    <property type="term" value="F:RNA-DNA hybrid ribonuclease activity"/>
    <property type="evidence" value="ECO:0007669"/>
    <property type="project" value="InterPro"/>
</dbReference>
<dbReference type="InterPro" id="IPR012337">
    <property type="entry name" value="RNaseH-like_sf"/>
</dbReference>
<reference evidence="3 4" key="1">
    <citation type="submission" date="2013-10" db="EMBL/GenBank/DDBJ databases">
        <title>Antibiotic resistance diversity of beta-lactamase producers in the General Hospital Vienna.</title>
        <authorList>
            <person name="Barisic I."/>
            <person name="Mitteregger D."/>
            <person name="Hirschl A.M."/>
            <person name="Noehammer C."/>
            <person name="Wiesinger-Mayr H."/>
        </authorList>
    </citation>
    <scope>NUCLEOTIDE SEQUENCE [LARGE SCALE GENOMIC DNA]</scope>
    <source>
        <strain evidence="3 4">ISC7</strain>
    </source>
</reference>
<protein>
    <recommendedName>
        <fullName evidence="1">Ribonuclease HI</fullName>
    </recommendedName>
</protein>
<evidence type="ECO:0000313" key="3">
    <source>
        <dbReference type="EMBL" id="CDL27873.1"/>
    </source>
</evidence>
<accession>W1F2G1</accession>
<proteinExistence type="predicted"/>
<dbReference type="AlphaFoldDB" id="W1F2G1"/>
<evidence type="ECO:0000313" key="4">
    <source>
        <dbReference type="Proteomes" id="UP000019199"/>
    </source>
</evidence>
<sequence length="45" mass="5134">MGQHQIKWEWVKGHAGHPENERCDELARAAAMNPTLEDTGYQVEV</sequence>
<name>W1F2G1_ECOLX</name>
<comment type="caution">
    <text evidence="3">The sequence shown here is derived from an EMBL/GenBank/DDBJ whole genome shotgun (WGS) entry which is preliminary data.</text>
</comment>
<organism evidence="3 4">
    <name type="scientific">Escherichia coli ISC7</name>
    <dbReference type="NCBI Taxonomy" id="1432555"/>
    <lineage>
        <taxon>Bacteria</taxon>
        <taxon>Pseudomonadati</taxon>
        <taxon>Pseudomonadota</taxon>
        <taxon>Gammaproteobacteria</taxon>
        <taxon>Enterobacterales</taxon>
        <taxon>Enterobacteriaceae</taxon>
        <taxon>Escherichia</taxon>
    </lineage>
</organism>
<evidence type="ECO:0000259" key="2">
    <source>
        <dbReference type="PROSITE" id="PS50879"/>
    </source>
</evidence>
<dbReference type="Proteomes" id="UP000019199">
    <property type="component" value="Unassembled WGS sequence"/>
</dbReference>
<evidence type="ECO:0000256" key="1">
    <source>
        <dbReference type="ARBA" id="ARBA00016227"/>
    </source>
</evidence>
<dbReference type="Pfam" id="PF00075">
    <property type="entry name" value="RNase_H"/>
    <property type="match status" value="1"/>
</dbReference>
<keyword evidence="3" id="KW-0378">Hydrolase</keyword>
<dbReference type="Gene3D" id="3.30.420.10">
    <property type="entry name" value="Ribonuclease H-like superfamily/Ribonuclease H"/>
    <property type="match status" value="1"/>
</dbReference>